<reference evidence="1 2" key="1">
    <citation type="journal article" date="2019" name="Nat. Plants">
        <title>Stout camphor tree genome fills gaps in understanding of flowering plant genome evolution.</title>
        <authorList>
            <person name="Chaw S.M."/>
            <person name="Liu Y.C."/>
            <person name="Wu Y.W."/>
            <person name="Wang H.Y."/>
            <person name="Lin C.I."/>
            <person name="Wu C.S."/>
            <person name="Ke H.M."/>
            <person name="Chang L.Y."/>
            <person name="Hsu C.Y."/>
            <person name="Yang H.T."/>
            <person name="Sudianto E."/>
            <person name="Hsu M.H."/>
            <person name="Wu K.P."/>
            <person name="Wang L.N."/>
            <person name="Leebens-Mack J.H."/>
            <person name="Tsai I.J."/>
        </authorList>
    </citation>
    <scope>NUCLEOTIDE SEQUENCE [LARGE SCALE GENOMIC DNA]</scope>
    <source>
        <strain evidence="2">cv. Chaw 1501</strain>
        <tissue evidence="1">Young leaves</tissue>
    </source>
</reference>
<gene>
    <name evidence="1" type="ORF">CKAN_00863700</name>
</gene>
<accession>A0A3S3N3E8</accession>
<dbReference type="AlphaFoldDB" id="A0A3S3N3E8"/>
<evidence type="ECO:0000313" key="1">
    <source>
        <dbReference type="EMBL" id="RWR80030.1"/>
    </source>
</evidence>
<evidence type="ECO:0000313" key="2">
    <source>
        <dbReference type="Proteomes" id="UP000283530"/>
    </source>
</evidence>
<organism evidence="1 2">
    <name type="scientific">Cinnamomum micranthum f. kanehirae</name>
    <dbReference type="NCBI Taxonomy" id="337451"/>
    <lineage>
        <taxon>Eukaryota</taxon>
        <taxon>Viridiplantae</taxon>
        <taxon>Streptophyta</taxon>
        <taxon>Embryophyta</taxon>
        <taxon>Tracheophyta</taxon>
        <taxon>Spermatophyta</taxon>
        <taxon>Magnoliopsida</taxon>
        <taxon>Magnoliidae</taxon>
        <taxon>Laurales</taxon>
        <taxon>Lauraceae</taxon>
        <taxon>Cinnamomum</taxon>
    </lineage>
</organism>
<keyword evidence="2" id="KW-1185">Reference proteome</keyword>
<sequence length="112" mass="13241">MFVAPRKQKRTVNHPFCRNIQTLFNFGYIQTQHYGFGSLSLIWLIRFHLLFSVQLHQSLRRQGSFPELTIATRRPCYREPLCCFGRFMSFALASLCSGKWFCSQARYSKHEV</sequence>
<proteinExistence type="predicted"/>
<name>A0A3S3N3E8_9MAGN</name>
<comment type="caution">
    <text evidence="1">The sequence shown here is derived from an EMBL/GenBank/DDBJ whole genome shotgun (WGS) entry which is preliminary data.</text>
</comment>
<protein>
    <submittedName>
        <fullName evidence="1">Uncharacterized protein</fullName>
    </submittedName>
</protein>
<dbReference type="Proteomes" id="UP000283530">
    <property type="component" value="Unassembled WGS sequence"/>
</dbReference>
<dbReference type="EMBL" id="QPKB01000003">
    <property type="protein sequence ID" value="RWR80030.1"/>
    <property type="molecule type" value="Genomic_DNA"/>
</dbReference>